<comment type="caution">
    <text evidence="5">The sequence shown here is derived from an EMBL/GenBank/DDBJ whole genome shotgun (WGS) entry which is preliminary data.</text>
</comment>
<dbReference type="InterPro" id="IPR035914">
    <property type="entry name" value="Sperma_CUB_dom_sf"/>
</dbReference>
<evidence type="ECO:0000313" key="6">
    <source>
        <dbReference type="Proteomes" id="UP000789390"/>
    </source>
</evidence>
<reference evidence="5" key="1">
    <citation type="submission" date="2021-11" db="EMBL/GenBank/DDBJ databases">
        <authorList>
            <person name="Schell T."/>
        </authorList>
    </citation>
    <scope>NUCLEOTIDE SEQUENCE</scope>
    <source>
        <strain evidence="5">M5</strain>
    </source>
</reference>
<organism evidence="5 6">
    <name type="scientific">Daphnia galeata</name>
    <dbReference type="NCBI Taxonomy" id="27404"/>
    <lineage>
        <taxon>Eukaryota</taxon>
        <taxon>Metazoa</taxon>
        <taxon>Ecdysozoa</taxon>
        <taxon>Arthropoda</taxon>
        <taxon>Crustacea</taxon>
        <taxon>Branchiopoda</taxon>
        <taxon>Diplostraca</taxon>
        <taxon>Cladocera</taxon>
        <taxon>Anomopoda</taxon>
        <taxon>Daphniidae</taxon>
        <taxon>Daphnia</taxon>
    </lineage>
</organism>
<evidence type="ECO:0000259" key="4">
    <source>
        <dbReference type="PROSITE" id="PS01180"/>
    </source>
</evidence>
<dbReference type="PANTHER" id="PTHR47537:SF5">
    <property type="entry name" value="CUB DOMAIN-CONTAINING PROTEIN"/>
    <property type="match status" value="1"/>
</dbReference>
<dbReference type="PANTHER" id="PTHR47537">
    <property type="entry name" value="CUBILIN"/>
    <property type="match status" value="1"/>
</dbReference>
<keyword evidence="3" id="KW-0812">Transmembrane</keyword>
<dbReference type="Proteomes" id="UP000789390">
    <property type="component" value="Unassembled WGS sequence"/>
</dbReference>
<evidence type="ECO:0000256" key="2">
    <source>
        <dbReference type="PROSITE-ProRule" id="PRU00059"/>
    </source>
</evidence>
<feature type="domain" description="CUB" evidence="4">
    <location>
        <begin position="35"/>
        <end position="153"/>
    </location>
</feature>
<protein>
    <recommendedName>
        <fullName evidence="4">CUB domain-containing protein</fullName>
    </recommendedName>
</protein>
<dbReference type="InterPro" id="IPR002172">
    <property type="entry name" value="LDrepeatLR_classA_rpt"/>
</dbReference>
<dbReference type="CDD" id="cd00041">
    <property type="entry name" value="CUB"/>
    <property type="match status" value="2"/>
</dbReference>
<name>A0A8J2S9W8_9CRUS</name>
<dbReference type="Gene3D" id="2.60.120.290">
    <property type="entry name" value="Spermadhesin, CUB domain"/>
    <property type="match status" value="2"/>
</dbReference>
<dbReference type="InterPro" id="IPR053207">
    <property type="entry name" value="Non-NMDA_GluR_Accessory"/>
</dbReference>
<dbReference type="EMBL" id="CAKKLH010000342">
    <property type="protein sequence ID" value="CAH0113613.1"/>
    <property type="molecule type" value="Genomic_DNA"/>
</dbReference>
<dbReference type="OrthoDB" id="10020456at2759"/>
<evidence type="ECO:0000313" key="5">
    <source>
        <dbReference type="EMBL" id="CAH0113613.1"/>
    </source>
</evidence>
<comment type="caution">
    <text evidence="2">Lacks conserved residue(s) required for the propagation of feature annotation.</text>
</comment>
<evidence type="ECO:0000256" key="1">
    <source>
        <dbReference type="ARBA" id="ARBA00023157"/>
    </source>
</evidence>
<dbReference type="PROSITE" id="PS01180">
    <property type="entry name" value="CUB"/>
    <property type="match status" value="2"/>
</dbReference>
<dbReference type="SUPFAM" id="SSF49854">
    <property type="entry name" value="Spermadhesin, CUB domain"/>
    <property type="match status" value="2"/>
</dbReference>
<keyword evidence="6" id="KW-1185">Reference proteome</keyword>
<dbReference type="InterPro" id="IPR000859">
    <property type="entry name" value="CUB_dom"/>
</dbReference>
<sequence length="606" mass="68993">MRFVEKLLALATISLHHQQFRCRTFVQAEKQQQTCLYEFRSTELPYGNFTSPNYPDFYPAGTHCYYVFHGRKWEGIRIQFHFFDLESPYTVGCLSDFVSITTEDVSGLRTVAGRYCGQQTPPPLLAMQPKVEILFAANYVHHHRGFSASFSFVDEESLTLAPSNTDSNSGCGGTISGSGGVLLSPGYPLSLQSWLDCSWLLRVPFQHHVYVRLEYLQLHGGLASCPLAELSIHDGYGPLNDQALKLRRFCGDLRYYKSVSDRSLLSRRNRLLVRLTSGNLTSVKSLGSRSPVVPFGFRLIWTAVDFQTEQNCLDQGKIVCRDSQYCFNFRRFSSISCDSTLLFCLDSSLRCDGVMNCEDGDASDELSCQVPYLFASITAVLCTLSVGAFVFWFRQRMRIRDKVTEEQSYSSAVNYWEPGTCHDDRIFHTNNHICDGHATAGKRLSYSGSERREIVHREARRIASLPLIDCKKISPNMNNGVNLLRRHNSRYEMGSDELYPYPMKPLIFNTSEQSMPVKLVWDRSAQTTSIRENNFVHKNYLPQKKITNQSNGEMYSKETLELPTLKQYGSSCHDLIARREGRKVNHSNVVTVTTFGPNETINTELW</sequence>
<dbReference type="AlphaFoldDB" id="A0A8J2S9W8"/>
<keyword evidence="3" id="KW-0472">Membrane</keyword>
<dbReference type="Pfam" id="PF00431">
    <property type="entry name" value="CUB"/>
    <property type="match status" value="2"/>
</dbReference>
<proteinExistence type="predicted"/>
<feature type="transmembrane region" description="Helical" evidence="3">
    <location>
        <begin position="372"/>
        <end position="393"/>
    </location>
</feature>
<keyword evidence="1" id="KW-1015">Disulfide bond</keyword>
<dbReference type="SMART" id="SM00042">
    <property type="entry name" value="CUB"/>
    <property type="match status" value="2"/>
</dbReference>
<feature type="domain" description="CUB" evidence="4">
    <location>
        <begin position="171"/>
        <end position="304"/>
    </location>
</feature>
<dbReference type="GO" id="GO:0005886">
    <property type="term" value="C:plasma membrane"/>
    <property type="evidence" value="ECO:0007669"/>
    <property type="project" value="TreeGrafter"/>
</dbReference>
<gene>
    <name evidence="5" type="ORF">DGAL_LOCUS17510</name>
</gene>
<accession>A0A8J2S9W8</accession>
<dbReference type="CDD" id="cd00112">
    <property type="entry name" value="LDLa"/>
    <property type="match status" value="1"/>
</dbReference>
<evidence type="ECO:0000256" key="3">
    <source>
        <dbReference type="SAM" id="Phobius"/>
    </source>
</evidence>
<keyword evidence="3" id="KW-1133">Transmembrane helix</keyword>